<keyword evidence="1" id="KW-0472">Membrane</keyword>
<feature type="transmembrane region" description="Helical" evidence="1">
    <location>
        <begin position="31"/>
        <end position="50"/>
    </location>
</feature>
<dbReference type="RefSeq" id="WP_158093199.1">
    <property type="nucleotide sequence ID" value="NZ_BMHB01000001.1"/>
</dbReference>
<proteinExistence type="predicted"/>
<dbReference type="Proteomes" id="UP000626244">
    <property type="component" value="Unassembled WGS sequence"/>
</dbReference>
<keyword evidence="1" id="KW-0812">Transmembrane</keyword>
<comment type="caution">
    <text evidence="2">The sequence shown here is derived from an EMBL/GenBank/DDBJ whole genome shotgun (WGS) entry which is preliminary data.</text>
</comment>
<sequence>MKKLDIFLIALVALIGAILFTFLQGKISNNYISLIVLTIGLGLGLISRYLTTRQKK</sequence>
<accession>A0A8J3EUC1</accession>
<gene>
    <name evidence="2" type="ORF">GCM10007380_08490</name>
</gene>
<dbReference type="AlphaFoldDB" id="A0A8J3EUC1"/>
<organism evidence="2 3">
    <name type="scientific">Gottfriedia solisilvae</name>
    <dbReference type="NCBI Taxonomy" id="1516104"/>
    <lineage>
        <taxon>Bacteria</taxon>
        <taxon>Bacillati</taxon>
        <taxon>Bacillota</taxon>
        <taxon>Bacilli</taxon>
        <taxon>Bacillales</taxon>
        <taxon>Bacillaceae</taxon>
        <taxon>Gottfriedia</taxon>
    </lineage>
</organism>
<evidence type="ECO:0000313" key="3">
    <source>
        <dbReference type="Proteomes" id="UP000626244"/>
    </source>
</evidence>
<protein>
    <submittedName>
        <fullName evidence="2">Uncharacterized protein</fullName>
    </submittedName>
</protein>
<feature type="transmembrane region" description="Helical" evidence="1">
    <location>
        <begin position="7"/>
        <end position="25"/>
    </location>
</feature>
<name>A0A8J3EUC1_9BACI</name>
<reference evidence="3" key="1">
    <citation type="journal article" date="2019" name="Int. J. Syst. Evol. Microbiol.">
        <title>The Global Catalogue of Microorganisms (GCM) 10K type strain sequencing project: providing services to taxonomists for standard genome sequencing and annotation.</title>
        <authorList>
            <consortium name="The Broad Institute Genomics Platform"/>
            <consortium name="The Broad Institute Genome Sequencing Center for Infectious Disease"/>
            <person name="Wu L."/>
            <person name="Ma J."/>
        </authorList>
    </citation>
    <scope>NUCLEOTIDE SEQUENCE [LARGE SCALE GENOMIC DNA]</scope>
    <source>
        <strain evidence="3">CGMCC 1.14993</strain>
    </source>
</reference>
<evidence type="ECO:0000313" key="2">
    <source>
        <dbReference type="EMBL" id="GGI11568.1"/>
    </source>
</evidence>
<keyword evidence="3" id="KW-1185">Reference proteome</keyword>
<evidence type="ECO:0000256" key="1">
    <source>
        <dbReference type="SAM" id="Phobius"/>
    </source>
</evidence>
<keyword evidence="1" id="KW-1133">Transmembrane helix</keyword>
<dbReference type="EMBL" id="BMHB01000001">
    <property type="protein sequence ID" value="GGI11568.1"/>
    <property type="molecule type" value="Genomic_DNA"/>
</dbReference>